<sequence>MNSYKLRKSNTHHDTRSSIKQVEDTFFKKLKKQKDSVPTLKKDLSRLLETEHLSICQHQEIETLKQKICDIETNKELIDYQLKFAKFVQYELDMKLNKTNNTDTGYFTKTCSNSAGNKYSAYMSICFNDQMLFDSDDDTDKIIIKDPCKKQIPFCKECFETEMLVEPSTASAICPECGLSINYQDDRLNPEFREGVQIISPYAYKRINHFKEWLAQLQAKETTEIPDVVFNSILMELQKQRITNSQDVTASKLRTILKKLRFNKYYEHIPTITQKITGRKPPSLSRELEGRLIDMFREIQEPFAKWVKIVAPERKNFLSYSYTLNKMCRILGEIDLIQYFPLLKSREKNYIQDKIWKGICEDLKWEFHKSV</sequence>
<dbReference type="AlphaFoldDB" id="A0A6C0FC79"/>
<dbReference type="InterPro" id="IPR007031">
    <property type="entry name" value="Poxvirus_VLTF3"/>
</dbReference>
<accession>A0A6C0FC79</accession>
<proteinExistence type="predicted"/>
<dbReference type="EMBL" id="MN738829">
    <property type="protein sequence ID" value="QHT38223.1"/>
    <property type="molecule type" value="Genomic_DNA"/>
</dbReference>
<organism evidence="1">
    <name type="scientific">viral metagenome</name>
    <dbReference type="NCBI Taxonomy" id="1070528"/>
    <lineage>
        <taxon>unclassified sequences</taxon>
        <taxon>metagenomes</taxon>
        <taxon>organismal metagenomes</taxon>
    </lineage>
</organism>
<name>A0A6C0FC79_9ZZZZ</name>
<protein>
    <recommendedName>
        <fullName evidence="2">TFIIB-type domain-containing protein</fullName>
    </recommendedName>
</protein>
<reference evidence="1" key="1">
    <citation type="journal article" date="2020" name="Nature">
        <title>Giant virus diversity and host interactions through global metagenomics.</title>
        <authorList>
            <person name="Schulz F."/>
            <person name="Roux S."/>
            <person name="Paez-Espino D."/>
            <person name="Jungbluth S."/>
            <person name="Walsh D.A."/>
            <person name="Denef V.J."/>
            <person name="McMahon K.D."/>
            <person name="Konstantinidis K.T."/>
            <person name="Eloe-Fadrosh E.A."/>
            <person name="Kyrpides N.C."/>
            <person name="Woyke T."/>
        </authorList>
    </citation>
    <scope>NUCLEOTIDE SEQUENCE</scope>
    <source>
        <strain evidence="1">GVMAG-S-ERX556101-89</strain>
    </source>
</reference>
<evidence type="ECO:0000313" key="1">
    <source>
        <dbReference type="EMBL" id="QHT38223.1"/>
    </source>
</evidence>
<evidence type="ECO:0008006" key="2">
    <source>
        <dbReference type="Google" id="ProtNLM"/>
    </source>
</evidence>
<dbReference type="Pfam" id="PF04947">
    <property type="entry name" value="Pox_VLTF3"/>
    <property type="match status" value="1"/>
</dbReference>
<dbReference type="GO" id="GO:0046782">
    <property type="term" value="P:regulation of viral transcription"/>
    <property type="evidence" value="ECO:0007669"/>
    <property type="project" value="InterPro"/>
</dbReference>